<dbReference type="SMART" id="SM00387">
    <property type="entry name" value="HATPase_c"/>
    <property type="match status" value="1"/>
</dbReference>
<evidence type="ECO:0000256" key="2">
    <source>
        <dbReference type="ARBA" id="ARBA00004370"/>
    </source>
</evidence>
<dbReference type="GO" id="GO:0005524">
    <property type="term" value="F:ATP binding"/>
    <property type="evidence" value="ECO:0007669"/>
    <property type="project" value="UniProtKB-KW"/>
</dbReference>
<protein>
    <recommendedName>
        <fullName evidence="3">histidine kinase</fullName>
        <ecNumber evidence="3">2.7.13.3</ecNumber>
    </recommendedName>
</protein>
<keyword evidence="10 12" id="KW-0472">Membrane</keyword>
<dbReference type="GO" id="GO:0005886">
    <property type="term" value="C:plasma membrane"/>
    <property type="evidence" value="ECO:0007669"/>
    <property type="project" value="TreeGrafter"/>
</dbReference>
<evidence type="ECO:0000256" key="7">
    <source>
        <dbReference type="ARBA" id="ARBA00022777"/>
    </source>
</evidence>
<comment type="catalytic activity">
    <reaction evidence="1">
        <text>ATP + protein L-histidine = ADP + protein N-phospho-L-histidine.</text>
        <dbReference type="EC" id="2.7.13.3"/>
    </reaction>
</comment>
<dbReference type="InterPro" id="IPR003661">
    <property type="entry name" value="HisK_dim/P_dom"/>
</dbReference>
<dbReference type="InterPro" id="IPR004358">
    <property type="entry name" value="Sig_transdc_His_kin-like_C"/>
</dbReference>
<evidence type="ECO:0000256" key="8">
    <source>
        <dbReference type="ARBA" id="ARBA00022840"/>
    </source>
</evidence>
<evidence type="ECO:0000256" key="4">
    <source>
        <dbReference type="ARBA" id="ARBA00022553"/>
    </source>
</evidence>
<feature type="domain" description="PAC" evidence="14">
    <location>
        <begin position="313"/>
        <end position="365"/>
    </location>
</feature>
<dbReference type="InterPro" id="IPR036890">
    <property type="entry name" value="HATPase_C_sf"/>
</dbReference>
<dbReference type="Gene3D" id="3.30.450.20">
    <property type="entry name" value="PAS domain"/>
    <property type="match status" value="2"/>
</dbReference>
<keyword evidence="4" id="KW-0597">Phosphoprotein</keyword>
<dbReference type="Proteomes" id="UP000236743">
    <property type="component" value="Unassembled WGS sequence"/>
</dbReference>
<evidence type="ECO:0000256" key="1">
    <source>
        <dbReference type="ARBA" id="ARBA00000085"/>
    </source>
</evidence>
<keyword evidence="12" id="KW-0812">Transmembrane</keyword>
<dbReference type="EMBL" id="FNUY01000001">
    <property type="protein sequence ID" value="SEF69710.1"/>
    <property type="molecule type" value="Genomic_DNA"/>
</dbReference>
<dbReference type="PANTHER" id="PTHR43047:SF72">
    <property type="entry name" value="OSMOSENSING HISTIDINE PROTEIN KINASE SLN1"/>
    <property type="match status" value="1"/>
</dbReference>
<feature type="transmembrane region" description="Helical" evidence="12">
    <location>
        <begin position="203"/>
        <end position="223"/>
    </location>
</feature>
<dbReference type="Pfam" id="PF08447">
    <property type="entry name" value="PAS_3"/>
    <property type="match status" value="1"/>
</dbReference>
<gene>
    <name evidence="15" type="ORF">SAMN04488115_101884</name>
</gene>
<dbReference type="InterPro" id="IPR000700">
    <property type="entry name" value="PAS-assoc_C"/>
</dbReference>
<evidence type="ECO:0000256" key="9">
    <source>
        <dbReference type="ARBA" id="ARBA00023012"/>
    </source>
</evidence>
<dbReference type="PRINTS" id="PR00344">
    <property type="entry name" value="BCTRLSENSOR"/>
</dbReference>
<evidence type="ECO:0000313" key="16">
    <source>
        <dbReference type="Proteomes" id="UP000236743"/>
    </source>
</evidence>
<dbReference type="InterPro" id="IPR035965">
    <property type="entry name" value="PAS-like_dom_sf"/>
</dbReference>
<dbReference type="InterPro" id="IPR001610">
    <property type="entry name" value="PAC"/>
</dbReference>
<dbReference type="FunFam" id="3.30.565.10:FF:000006">
    <property type="entry name" value="Sensor histidine kinase WalK"/>
    <property type="match status" value="1"/>
</dbReference>
<dbReference type="CDD" id="cd16922">
    <property type="entry name" value="HATPase_EvgS-ArcB-TorS-like"/>
    <property type="match status" value="1"/>
</dbReference>
<keyword evidence="16" id="KW-1185">Reference proteome</keyword>
<dbReference type="Pfam" id="PF00512">
    <property type="entry name" value="HisKA"/>
    <property type="match status" value="1"/>
</dbReference>
<dbReference type="Gene3D" id="1.10.287.130">
    <property type="match status" value="1"/>
</dbReference>
<dbReference type="InterPro" id="IPR013655">
    <property type="entry name" value="PAS_fold_3"/>
</dbReference>
<dbReference type="SUPFAM" id="SSF47384">
    <property type="entry name" value="Homodimeric domain of signal transducing histidine kinase"/>
    <property type="match status" value="1"/>
</dbReference>
<feature type="transmembrane region" description="Helical" evidence="12">
    <location>
        <begin position="41"/>
        <end position="63"/>
    </location>
</feature>
<evidence type="ECO:0000313" key="15">
    <source>
        <dbReference type="EMBL" id="SEF69710.1"/>
    </source>
</evidence>
<dbReference type="SMART" id="SM00388">
    <property type="entry name" value="HisKA"/>
    <property type="match status" value="1"/>
</dbReference>
<keyword evidence="11" id="KW-0175">Coiled coil</keyword>
<dbReference type="Pfam" id="PF12860">
    <property type="entry name" value="PAS_7"/>
    <property type="match status" value="1"/>
</dbReference>
<keyword evidence="8" id="KW-0067">ATP-binding</keyword>
<dbReference type="PROSITE" id="PS50109">
    <property type="entry name" value="HIS_KIN"/>
    <property type="match status" value="1"/>
</dbReference>
<evidence type="ECO:0000256" key="11">
    <source>
        <dbReference type="SAM" id="Coils"/>
    </source>
</evidence>
<feature type="coiled-coil region" evidence="11">
    <location>
        <begin position="493"/>
        <end position="527"/>
    </location>
</feature>
<feature type="domain" description="Histidine kinase" evidence="13">
    <location>
        <begin position="537"/>
        <end position="756"/>
    </location>
</feature>
<dbReference type="SUPFAM" id="SSF55785">
    <property type="entry name" value="PYP-like sensor domain (PAS domain)"/>
    <property type="match status" value="2"/>
</dbReference>
<reference evidence="15 16" key="1">
    <citation type="submission" date="2016-10" db="EMBL/GenBank/DDBJ databases">
        <authorList>
            <person name="de Groot N.N."/>
        </authorList>
    </citation>
    <scope>NUCLEOTIDE SEQUENCE [LARGE SCALE GENOMIC DNA]</scope>
    <source>
        <strain evidence="15 16">DSM 26656</strain>
    </source>
</reference>
<dbReference type="PROSITE" id="PS50113">
    <property type="entry name" value="PAC"/>
    <property type="match status" value="1"/>
</dbReference>
<dbReference type="OrthoDB" id="9801651at2"/>
<evidence type="ECO:0000256" key="6">
    <source>
        <dbReference type="ARBA" id="ARBA00022741"/>
    </source>
</evidence>
<evidence type="ECO:0000259" key="13">
    <source>
        <dbReference type="PROSITE" id="PS50109"/>
    </source>
</evidence>
<comment type="subcellular location">
    <subcellularLocation>
        <location evidence="2">Membrane</location>
    </subcellularLocation>
</comment>
<name>A0A1H5U3X3_9HYPH</name>
<dbReference type="Pfam" id="PF02518">
    <property type="entry name" value="HATPase_c"/>
    <property type="match status" value="1"/>
</dbReference>
<dbReference type="Gene3D" id="2.10.70.100">
    <property type="match status" value="1"/>
</dbReference>
<dbReference type="CDD" id="cd00130">
    <property type="entry name" value="PAS"/>
    <property type="match status" value="1"/>
</dbReference>
<dbReference type="PANTHER" id="PTHR43047">
    <property type="entry name" value="TWO-COMPONENT HISTIDINE PROTEIN KINASE"/>
    <property type="match status" value="1"/>
</dbReference>
<accession>A0A1H5U3X3</accession>
<keyword evidence="7 15" id="KW-0418">Kinase</keyword>
<dbReference type="Gene3D" id="3.30.565.10">
    <property type="entry name" value="Histidine kinase-like ATPase, C-terminal domain"/>
    <property type="match status" value="1"/>
</dbReference>
<dbReference type="FunFam" id="1.10.287.130:FF:000038">
    <property type="entry name" value="Sensory transduction histidine kinase"/>
    <property type="match status" value="1"/>
</dbReference>
<dbReference type="EC" id="2.7.13.3" evidence="3"/>
<dbReference type="SUPFAM" id="SSF55874">
    <property type="entry name" value="ATPase domain of HSP90 chaperone/DNA topoisomerase II/histidine kinase"/>
    <property type="match status" value="1"/>
</dbReference>
<organism evidence="15 16">
    <name type="scientific">Bosea lathyri</name>
    <dbReference type="NCBI Taxonomy" id="1036778"/>
    <lineage>
        <taxon>Bacteria</taxon>
        <taxon>Pseudomonadati</taxon>
        <taxon>Pseudomonadota</taxon>
        <taxon>Alphaproteobacteria</taxon>
        <taxon>Hyphomicrobiales</taxon>
        <taxon>Boseaceae</taxon>
        <taxon>Bosea</taxon>
    </lineage>
</organism>
<proteinExistence type="predicted"/>
<dbReference type="InterPro" id="IPR036097">
    <property type="entry name" value="HisK_dim/P_sf"/>
</dbReference>
<dbReference type="SMART" id="SM00086">
    <property type="entry name" value="PAC"/>
    <property type="match status" value="1"/>
</dbReference>
<dbReference type="InterPro" id="IPR003594">
    <property type="entry name" value="HATPase_dom"/>
</dbReference>
<keyword evidence="6" id="KW-0547">Nucleotide-binding</keyword>
<dbReference type="GO" id="GO:0000155">
    <property type="term" value="F:phosphorelay sensor kinase activity"/>
    <property type="evidence" value="ECO:0007669"/>
    <property type="project" value="InterPro"/>
</dbReference>
<evidence type="ECO:0000256" key="3">
    <source>
        <dbReference type="ARBA" id="ARBA00012438"/>
    </source>
</evidence>
<evidence type="ECO:0000256" key="12">
    <source>
        <dbReference type="SAM" id="Phobius"/>
    </source>
</evidence>
<evidence type="ECO:0000259" key="14">
    <source>
        <dbReference type="PROSITE" id="PS50113"/>
    </source>
</evidence>
<dbReference type="GO" id="GO:0009927">
    <property type="term" value="F:histidine phosphotransfer kinase activity"/>
    <property type="evidence" value="ECO:0007669"/>
    <property type="project" value="TreeGrafter"/>
</dbReference>
<dbReference type="CDD" id="cd00082">
    <property type="entry name" value="HisKA"/>
    <property type="match status" value="1"/>
</dbReference>
<evidence type="ECO:0000256" key="10">
    <source>
        <dbReference type="ARBA" id="ARBA00023136"/>
    </source>
</evidence>
<sequence length="766" mass="83595">MTRANASCAPVRADSILGVARSLTHPLFQRFESLEPTFRTVIPALVVMFMAILGTGAVIQATAMRDDALAKASTDIDLISSLIARELDAASRAEKELGAVLAGIASKHLATQGRIVHVSSADGRIVASEPVIGQTQRTLVDFLGQTQPLTVFGDRAGVMRITLPGGADVFATVRNLAAPLGQVAVFQPVSRALSGWEDRRNGLAVLFGSATLVLGMITLAFILQSKRASAADEDCDRVRERIDTALNRGHCGLWDWDLARGRIYWSDSMYALLGYDRTGQYMSFGEVSGFIHRDDVDLYALADAISRGEASHLDQEFRVRDSAGGWVWLKARAELVVDRRTHSQHLVGIVVDISEQRRMAEQTATADARLRDAVEAISEAFVLWDADNRLVLCNAKYQQLHQLPGDALQLGASHEEIMALSAQPNIDREPVRTMRGTVGSSSYEARLSDGRWLQINGRRTKDGGSVSVGTDITKLKQQEERLTQSEHQLLMHVTDLKASRQKLEAQAQQLADMAERYLEQKAAAETANRAKSEFLANMSHELRTPLNAIIGFSEIMENGLFGNLGCDRYLDYVRDIRSSGGYLLSVINDILDMSRIESGRLHLEKSDISVGPVLDEAVRRVQDEIVRKQLALTIEGPLDTHIEADPHALYQILGNLLDNAVKFTPESGKIAIRARHVPGAINIYVEDTGIGIPKEKIDRIGRPFEQVEGDLTRSYKGSGLGLAIARSLAELHGGSLRLRSAIGAGTIVMVHLPLDGGAGRITAKAA</sequence>
<keyword evidence="9" id="KW-0902">Two-component regulatory system</keyword>
<evidence type="ECO:0000256" key="5">
    <source>
        <dbReference type="ARBA" id="ARBA00022679"/>
    </source>
</evidence>
<keyword evidence="12" id="KW-1133">Transmembrane helix</keyword>
<dbReference type="InterPro" id="IPR005467">
    <property type="entry name" value="His_kinase_dom"/>
</dbReference>
<dbReference type="InterPro" id="IPR000014">
    <property type="entry name" value="PAS"/>
</dbReference>
<dbReference type="AlphaFoldDB" id="A0A1H5U3X3"/>
<keyword evidence="5" id="KW-0808">Transferase</keyword>
<dbReference type="RefSeq" id="WP_103871187.1">
    <property type="nucleotide sequence ID" value="NZ_FNUY01000001.1"/>
</dbReference>